<dbReference type="EMBL" id="CP071517">
    <property type="protein sequence ID" value="QSX74692.1"/>
    <property type="molecule type" value="Genomic_DNA"/>
</dbReference>
<dbReference type="PANTHER" id="PTHR30173:SF36">
    <property type="entry name" value="ECF RNA POLYMERASE SIGMA FACTOR SIGJ"/>
    <property type="match status" value="1"/>
</dbReference>
<protein>
    <recommendedName>
        <fullName evidence="1">RNA polymerase sigma factor 70 region 4 type 2 domain-containing protein</fullName>
    </recommendedName>
</protein>
<dbReference type="PANTHER" id="PTHR30173">
    <property type="entry name" value="SIGMA 19 FACTOR"/>
    <property type="match status" value="1"/>
</dbReference>
<dbReference type="Pfam" id="PF08281">
    <property type="entry name" value="Sigma70_r4_2"/>
    <property type="match status" value="1"/>
</dbReference>
<keyword evidence="3" id="KW-1185">Reference proteome</keyword>
<dbReference type="InterPro" id="IPR052704">
    <property type="entry name" value="ECF_Sigma-70_Domain"/>
</dbReference>
<dbReference type="SUPFAM" id="SSF88659">
    <property type="entry name" value="Sigma3 and sigma4 domains of RNA polymerase sigma factors"/>
    <property type="match status" value="1"/>
</dbReference>
<name>A0ABX7R990_9GAMM</name>
<organism evidence="2 3">
    <name type="scientific">Lysobacter arenosi</name>
    <dbReference type="NCBI Taxonomy" id="2795387"/>
    <lineage>
        <taxon>Bacteria</taxon>
        <taxon>Pseudomonadati</taxon>
        <taxon>Pseudomonadota</taxon>
        <taxon>Gammaproteobacteria</taxon>
        <taxon>Lysobacterales</taxon>
        <taxon>Lysobacteraceae</taxon>
        <taxon>Lysobacter</taxon>
    </lineage>
</organism>
<proteinExistence type="predicted"/>
<feature type="domain" description="RNA polymerase sigma factor 70 region 4 type 2" evidence="1">
    <location>
        <begin position="12"/>
        <end position="59"/>
    </location>
</feature>
<gene>
    <name evidence="2" type="ORF">HIV01_016210</name>
</gene>
<reference evidence="2 3" key="1">
    <citation type="submission" date="2021-02" db="EMBL/GenBank/DDBJ databases">
        <title>Lysobacter arenosi sp. nov., isolated from soil of gangwondo yeongwol, south Korea.</title>
        <authorList>
            <person name="Kim K.R."/>
            <person name="Kim K.H."/>
            <person name="Jeon C.O."/>
        </authorList>
    </citation>
    <scope>NUCLEOTIDE SEQUENCE [LARGE SCALE GENOMIC DNA]</scope>
    <source>
        <strain evidence="2 3">R7</strain>
    </source>
</reference>
<accession>A0ABX7R990</accession>
<evidence type="ECO:0000313" key="3">
    <source>
        <dbReference type="Proteomes" id="UP000663400"/>
    </source>
</evidence>
<dbReference type="InterPro" id="IPR013249">
    <property type="entry name" value="RNA_pol_sigma70_r4_t2"/>
</dbReference>
<sequence>MPTKADRVWSEFMVVLDAMAPDTRAAYLLHEVFEASYEEIAWLIGEPADLCRAHVECAREHALAHMQPLTEKEAPSK</sequence>
<dbReference type="InterPro" id="IPR036388">
    <property type="entry name" value="WH-like_DNA-bd_sf"/>
</dbReference>
<dbReference type="Proteomes" id="UP000663400">
    <property type="component" value="Chromosome"/>
</dbReference>
<evidence type="ECO:0000313" key="2">
    <source>
        <dbReference type="EMBL" id="QSX74692.1"/>
    </source>
</evidence>
<evidence type="ECO:0000259" key="1">
    <source>
        <dbReference type="Pfam" id="PF08281"/>
    </source>
</evidence>
<dbReference type="InterPro" id="IPR013324">
    <property type="entry name" value="RNA_pol_sigma_r3/r4-like"/>
</dbReference>
<dbReference type="Gene3D" id="1.10.10.10">
    <property type="entry name" value="Winged helix-like DNA-binding domain superfamily/Winged helix DNA-binding domain"/>
    <property type="match status" value="1"/>
</dbReference>
<dbReference type="RefSeq" id="WP_200608882.1">
    <property type="nucleotide sequence ID" value="NZ_CP071517.1"/>
</dbReference>